<evidence type="ECO:0000313" key="4">
    <source>
        <dbReference type="Proteomes" id="UP000184533"/>
    </source>
</evidence>
<name>A0A0F5L502_9HYPH</name>
<dbReference type="STRING" id="1121477.SAMN02745223_00769"/>
<reference evidence="2 4" key="2">
    <citation type="submission" date="2016-11" db="EMBL/GenBank/DDBJ databases">
        <authorList>
            <person name="Jaros S."/>
            <person name="Januszkiewicz K."/>
            <person name="Wedrychowicz H."/>
        </authorList>
    </citation>
    <scope>NUCLEOTIDE SEQUENCE [LARGE SCALE GENOMIC DNA]</scope>
    <source>
        <strain evidence="2 4">DSM 17137</strain>
    </source>
</reference>
<dbReference type="Proteomes" id="UP000184533">
    <property type="component" value="Unassembled WGS sequence"/>
</dbReference>
<evidence type="ECO:0000313" key="2">
    <source>
        <dbReference type="EMBL" id="SHE64452.1"/>
    </source>
</evidence>
<dbReference type="PATRIC" id="fig|1121477.3.peg.373"/>
<reference evidence="1 3" key="1">
    <citation type="submission" date="2015-03" db="EMBL/GenBank/DDBJ databases">
        <authorList>
            <person name="Hassan Y.I."/>
            <person name="Lepp D."/>
            <person name="Zhou T."/>
        </authorList>
    </citation>
    <scope>NUCLEOTIDE SEQUENCE [LARGE SCALE GENOMIC DNA]</scope>
    <source>
        <strain evidence="1 3">DSM 17137</strain>
    </source>
</reference>
<sequence length="87" mass="8615">MPDRFANHAGGLESPASGGFAVVPADAADLSEVTRAIYVGGAGNLAVVMLSGEEVSFSGVPGGTVLPARVRRVKATGTTATAIVGLF</sequence>
<organism evidence="1 3">
    <name type="scientific">Devosia limi DSM 17137</name>
    <dbReference type="NCBI Taxonomy" id="1121477"/>
    <lineage>
        <taxon>Bacteria</taxon>
        <taxon>Pseudomonadati</taxon>
        <taxon>Pseudomonadota</taxon>
        <taxon>Alphaproteobacteria</taxon>
        <taxon>Hyphomicrobiales</taxon>
        <taxon>Devosiaceae</taxon>
        <taxon>Devosia</taxon>
    </lineage>
</organism>
<dbReference type="EMBL" id="FQVC01000002">
    <property type="protein sequence ID" value="SHE64452.1"/>
    <property type="molecule type" value="Genomic_DNA"/>
</dbReference>
<proteinExistence type="predicted"/>
<keyword evidence="3" id="KW-1185">Reference proteome</keyword>
<dbReference type="AlphaFoldDB" id="A0A0F5L502"/>
<evidence type="ECO:0000313" key="1">
    <source>
        <dbReference type="EMBL" id="KKB77279.1"/>
    </source>
</evidence>
<dbReference type="Proteomes" id="UP000033608">
    <property type="component" value="Unassembled WGS sequence"/>
</dbReference>
<evidence type="ECO:0000313" key="3">
    <source>
        <dbReference type="Proteomes" id="UP000033608"/>
    </source>
</evidence>
<dbReference type="OrthoDB" id="7916272at2"/>
<accession>A0A0F5L502</accession>
<dbReference type="RefSeq" id="WP_046136682.1">
    <property type="nucleotide sequence ID" value="NZ_FQVC01000002.1"/>
</dbReference>
<protein>
    <submittedName>
        <fullName evidence="1">Uncharacterized protein</fullName>
    </submittedName>
</protein>
<dbReference type="EMBL" id="LAJF01000137">
    <property type="protein sequence ID" value="KKB77279.1"/>
    <property type="molecule type" value="Genomic_DNA"/>
</dbReference>
<gene>
    <name evidence="2" type="ORF">SAMN02745223_00769</name>
    <name evidence="1" type="ORF">VW29_18060</name>
</gene>